<dbReference type="PANTHER" id="PTHR40940:SF2">
    <property type="entry name" value="BATD"/>
    <property type="match status" value="1"/>
</dbReference>
<keyword evidence="1" id="KW-1133">Transmembrane helix</keyword>
<keyword evidence="2" id="KW-0732">Signal</keyword>
<evidence type="ECO:0000256" key="1">
    <source>
        <dbReference type="SAM" id="Phobius"/>
    </source>
</evidence>
<keyword evidence="1" id="KW-0812">Transmembrane</keyword>
<dbReference type="InterPro" id="IPR025738">
    <property type="entry name" value="BatD"/>
</dbReference>
<keyword evidence="1" id="KW-0472">Membrane</keyword>
<keyword evidence="4" id="KW-1185">Reference proteome</keyword>
<gene>
    <name evidence="3" type="ORF">GCM10023091_17360</name>
</gene>
<protein>
    <submittedName>
        <fullName evidence="3">BatD family protein</fullName>
    </submittedName>
</protein>
<name>A0ABP8LX58_9BACT</name>
<comment type="caution">
    <text evidence="3">The sequence shown here is derived from an EMBL/GenBank/DDBJ whole genome shotgun (WGS) entry which is preliminary data.</text>
</comment>
<dbReference type="Proteomes" id="UP001501508">
    <property type="component" value="Unassembled WGS sequence"/>
</dbReference>
<evidence type="ECO:0000313" key="4">
    <source>
        <dbReference type="Proteomes" id="UP001501508"/>
    </source>
</evidence>
<dbReference type="PANTHER" id="PTHR40940">
    <property type="entry name" value="PROTEIN BATD-RELATED"/>
    <property type="match status" value="1"/>
</dbReference>
<sequence length="459" mass="52221">MKLYRYLNFLLTFFILNLSASGQEIRVEIGETELGQGQPFELKVIVPQPAKRVEVAFPNLEGLEKGSTTRLRNNTAAGTDRHVQQEIISQQYSLRRNYLEVPASVVVVGGKQYPVPPFVLRVKAAAAEQSQAEEPAIEGVPSDQLEKEDVFLAVRVNKKKVYIREGFGLYLSLYVAKDIQVQMEFFDLDNQLDRVIKSLKPDGCWEENTWIDEIVPRPVAIRGRDYTEYRLYQSFFFPFIHKTVAFPAVSFKMNLGEKEKEIKTFFSRPVAVEVKNLPAHPRRDLVAVGSYRLSDTLSDERISVGQPFRYLFSIEGKGNITAIPAPTTIPVQTFEFYPPAVTQRLRADLNAVSGAKNFEYTLVPKQKGVFPLKGYFQWVYFDPEREVYDTLRSAKTINVSGAGGIAAETVTPVGENRLYANLEQLDSASIYRNYAGIFRIIMNVVVILALMWTLWVFRR</sequence>
<evidence type="ECO:0000313" key="3">
    <source>
        <dbReference type="EMBL" id="GAA4437740.1"/>
    </source>
</evidence>
<feature type="signal peptide" evidence="2">
    <location>
        <begin position="1"/>
        <end position="22"/>
    </location>
</feature>
<dbReference type="Pfam" id="PF13584">
    <property type="entry name" value="BatD"/>
    <property type="match status" value="1"/>
</dbReference>
<dbReference type="EMBL" id="BAABEY010000018">
    <property type="protein sequence ID" value="GAA4437740.1"/>
    <property type="molecule type" value="Genomic_DNA"/>
</dbReference>
<reference evidence="4" key="1">
    <citation type="journal article" date="2019" name="Int. J. Syst. Evol. Microbiol.">
        <title>The Global Catalogue of Microorganisms (GCM) 10K type strain sequencing project: providing services to taxonomists for standard genome sequencing and annotation.</title>
        <authorList>
            <consortium name="The Broad Institute Genomics Platform"/>
            <consortium name="The Broad Institute Genome Sequencing Center for Infectious Disease"/>
            <person name="Wu L."/>
            <person name="Ma J."/>
        </authorList>
    </citation>
    <scope>NUCLEOTIDE SEQUENCE [LARGE SCALE GENOMIC DNA]</scope>
    <source>
        <strain evidence="4">JCM 31920</strain>
    </source>
</reference>
<evidence type="ECO:0000256" key="2">
    <source>
        <dbReference type="SAM" id="SignalP"/>
    </source>
</evidence>
<feature type="transmembrane region" description="Helical" evidence="1">
    <location>
        <begin position="436"/>
        <end position="457"/>
    </location>
</feature>
<organism evidence="3 4">
    <name type="scientific">Ravibacter arvi</name>
    <dbReference type="NCBI Taxonomy" id="2051041"/>
    <lineage>
        <taxon>Bacteria</taxon>
        <taxon>Pseudomonadati</taxon>
        <taxon>Bacteroidota</taxon>
        <taxon>Cytophagia</taxon>
        <taxon>Cytophagales</taxon>
        <taxon>Spirosomataceae</taxon>
        <taxon>Ravibacter</taxon>
    </lineage>
</organism>
<accession>A0ABP8LX58</accession>
<proteinExistence type="predicted"/>
<dbReference type="RefSeq" id="WP_345028049.1">
    <property type="nucleotide sequence ID" value="NZ_BAABEY010000018.1"/>
</dbReference>
<feature type="chain" id="PRO_5045712385" evidence="2">
    <location>
        <begin position="23"/>
        <end position="459"/>
    </location>
</feature>